<accession>A0A9Q1Q4R8</accession>
<feature type="region of interest" description="Disordered" evidence="1">
    <location>
        <begin position="101"/>
        <end position="122"/>
    </location>
</feature>
<evidence type="ECO:0000256" key="1">
    <source>
        <dbReference type="SAM" id="MobiDB-lite"/>
    </source>
</evidence>
<dbReference type="EMBL" id="JAKOGI010000926">
    <property type="protein sequence ID" value="KAJ8429178.1"/>
    <property type="molecule type" value="Genomic_DNA"/>
</dbReference>
<reference evidence="2" key="1">
    <citation type="submission" date="2022-04" db="EMBL/GenBank/DDBJ databases">
        <title>Carnegiea gigantea Genome sequencing and assembly v2.</title>
        <authorList>
            <person name="Copetti D."/>
            <person name="Sanderson M.J."/>
            <person name="Burquez A."/>
            <person name="Wojciechowski M.F."/>
        </authorList>
    </citation>
    <scope>NUCLEOTIDE SEQUENCE</scope>
    <source>
        <strain evidence="2">SGP5-SGP5p</strain>
        <tissue evidence="2">Aerial part</tissue>
    </source>
</reference>
<keyword evidence="3" id="KW-1185">Reference proteome</keyword>
<feature type="compositionally biased region" description="Basic and acidic residues" evidence="1">
    <location>
        <begin position="101"/>
        <end position="116"/>
    </location>
</feature>
<dbReference type="Proteomes" id="UP001153076">
    <property type="component" value="Unassembled WGS sequence"/>
</dbReference>
<sequence>MTKSLSLFSSQDSHSVRFDNASNRDTFGSSNQRKSSTKKTRDREKKARGRMVSLSRLKIKGWINACQRGGEVFYTNTIEKGAVRVFPTLACATTFEGNSKRTRENSFNKDVPRDKGTSGSKPKLKISVAISARALDKVRLTPEPSPAKACRKKLKSILFIIPMNRGSELNFEKVILVSKQCKEYHGHLGLRSQSHRMHGKKAAIEFEGKTSTRSSTIVKSLLPLN</sequence>
<feature type="region of interest" description="Disordered" evidence="1">
    <location>
        <begin position="1"/>
        <end position="50"/>
    </location>
</feature>
<proteinExistence type="predicted"/>
<evidence type="ECO:0000313" key="3">
    <source>
        <dbReference type="Proteomes" id="UP001153076"/>
    </source>
</evidence>
<feature type="compositionally biased region" description="Polar residues" evidence="1">
    <location>
        <begin position="20"/>
        <end position="34"/>
    </location>
</feature>
<evidence type="ECO:0000313" key="2">
    <source>
        <dbReference type="EMBL" id="KAJ8429178.1"/>
    </source>
</evidence>
<name>A0A9Q1Q4R8_9CARY</name>
<dbReference type="AlphaFoldDB" id="A0A9Q1Q4R8"/>
<gene>
    <name evidence="2" type="ORF">Cgig2_011782</name>
</gene>
<comment type="caution">
    <text evidence="2">The sequence shown here is derived from an EMBL/GenBank/DDBJ whole genome shotgun (WGS) entry which is preliminary data.</text>
</comment>
<protein>
    <submittedName>
        <fullName evidence="2">Uncharacterized protein</fullName>
    </submittedName>
</protein>
<feature type="compositionally biased region" description="Low complexity" evidence="1">
    <location>
        <begin position="1"/>
        <end position="13"/>
    </location>
</feature>
<organism evidence="2 3">
    <name type="scientific">Carnegiea gigantea</name>
    <dbReference type="NCBI Taxonomy" id="171969"/>
    <lineage>
        <taxon>Eukaryota</taxon>
        <taxon>Viridiplantae</taxon>
        <taxon>Streptophyta</taxon>
        <taxon>Embryophyta</taxon>
        <taxon>Tracheophyta</taxon>
        <taxon>Spermatophyta</taxon>
        <taxon>Magnoliopsida</taxon>
        <taxon>eudicotyledons</taxon>
        <taxon>Gunneridae</taxon>
        <taxon>Pentapetalae</taxon>
        <taxon>Caryophyllales</taxon>
        <taxon>Cactineae</taxon>
        <taxon>Cactaceae</taxon>
        <taxon>Cactoideae</taxon>
        <taxon>Echinocereeae</taxon>
        <taxon>Carnegiea</taxon>
    </lineage>
</organism>